<evidence type="ECO:0000256" key="1">
    <source>
        <dbReference type="SAM" id="MobiDB-lite"/>
    </source>
</evidence>
<evidence type="ECO:0000256" key="2">
    <source>
        <dbReference type="SAM" id="SignalP"/>
    </source>
</evidence>
<organism evidence="3 4">
    <name type="scientific">Streptomonospora halophila</name>
    <dbReference type="NCBI Taxonomy" id="427369"/>
    <lineage>
        <taxon>Bacteria</taxon>
        <taxon>Bacillati</taxon>
        <taxon>Actinomycetota</taxon>
        <taxon>Actinomycetes</taxon>
        <taxon>Streptosporangiales</taxon>
        <taxon>Nocardiopsidaceae</taxon>
        <taxon>Streptomonospora</taxon>
    </lineage>
</organism>
<dbReference type="RefSeq" id="WP_345557007.1">
    <property type="nucleotide sequence ID" value="NZ_BAABIK010000015.1"/>
</dbReference>
<evidence type="ECO:0000313" key="4">
    <source>
        <dbReference type="Proteomes" id="UP001499993"/>
    </source>
</evidence>
<accession>A0ABP9GIA4</accession>
<keyword evidence="4" id="KW-1185">Reference proteome</keyword>
<feature type="region of interest" description="Disordered" evidence="1">
    <location>
        <begin position="110"/>
        <end position="137"/>
    </location>
</feature>
<evidence type="ECO:0000313" key="3">
    <source>
        <dbReference type="EMBL" id="GAA4944390.1"/>
    </source>
</evidence>
<name>A0ABP9GIA4_9ACTN</name>
<gene>
    <name evidence="3" type="ORF">GCM10023224_29240</name>
</gene>
<protein>
    <submittedName>
        <fullName evidence="3">Uncharacterized protein</fullName>
    </submittedName>
</protein>
<keyword evidence="2" id="KW-0732">Signal</keyword>
<feature type="compositionally biased region" description="Low complexity" evidence="1">
    <location>
        <begin position="40"/>
        <end position="77"/>
    </location>
</feature>
<reference evidence="4" key="1">
    <citation type="journal article" date="2019" name="Int. J. Syst. Evol. Microbiol.">
        <title>The Global Catalogue of Microorganisms (GCM) 10K type strain sequencing project: providing services to taxonomists for standard genome sequencing and annotation.</title>
        <authorList>
            <consortium name="The Broad Institute Genomics Platform"/>
            <consortium name="The Broad Institute Genome Sequencing Center for Infectious Disease"/>
            <person name="Wu L."/>
            <person name="Ma J."/>
        </authorList>
    </citation>
    <scope>NUCLEOTIDE SEQUENCE [LARGE SCALE GENOMIC DNA]</scope>
    <source>
        <strain evidence="4">JCM 18123</strain>
    </source>
</reference>
<feature type="signal peptide" evidence="2">
    <location>
        <begin position="1"/>
        <end position="27"/>
    </location>
</feature>
<proteinExistence type="predicted"/>
<feature type="region of interest" description="Disordered" evidence="1">
    <location>
        <begin position="30"/>
        <end position="79"/>
    </location>
</feature>
<dbReference type="EMBL" id="BAABIK010000015">
    <property type="protein sequence ID" value="GAA4944390.1"/>
    <property type="molecule type" value="Genomic_DNA"/>
</dbReference>
<comment type="caution">
    <text evidence="3">The sequence shown here is derived from an EMBL/GenBank/DDBJ whole genome shotgun (WGS) entry which is preliminary data.</text>
</comment>
<feature type="chain" id="PRO_5045199912" evidence="2">
    <location>
        <begin position="28"/>
        <end position="137"/>
    </location>
</feature>
<sequence length="137" mass="12957">MRKSPCAMAFGSAAVALGLVVAGAATTADHTPVPQDVSVSAGSPGAAHAAPRHTPGPAAPTAEGTAAASGTEPVARSAAERLRARLGEAFAPGVPDAAHDELGVTFGPGAGVGAGGRNAAVGGDPAPHAFGPNPRTG</sequence>
<dbReference type="Proteomes" id="UP001499993">
    <property type="component" value="Unassembled WGS sequence"/>
</dbReference>